<dbReference type="SUPFAM" id="SSF111352">
    <property type="entry name" value="Ammonium transporter"/>
    <property type="match status" value="1"/>
</dbReference>
<feature type="transmembrane region" description="Helical" evidence="16">
    <location>
        <begin position="121"/>
        <end position="142"/>
    </location>
</feature>
<dbReference type="InterPro" id="IPR024041">
    <property type="entry name" value="NH4_transpt_AmtB-like_dom"/>
</dbReference>
<keyword evidence="14" id="KW-0456">Lyase</keyword>
<dbReference type="AlphaFoldDB" id="A0A2M9ZE65"/>
<accession>A0A2M9ZE65</accession>
<dbReference type="GO" id="GO:0035556">
    <property type="term" value="P:intracellular signal transduction"/>
    <property type="evidence" value="ECO:0007669"/>
    <property type="project" value="InterPro"/>
</dbReference>
<name>A0A2M9ZE65_9LEPT</name>
<comment type="subcellular location">
    <subcellularLocation>
        <location evidence="16">Cell membrane</location>
        <topology evidence="16">Multi-pass membrane protein</topology>
    </subcellularLocation>
    <subcellularLocation>
        <location evidence="2">Membrane</location>
        <topology evidence="2">Multi-pass membrane protein</topology>
    </subcellularLocation>
</comment>
<dbReference type="Gene3D" id="3.30.70.1230">
    <property type="entry name" value="Nucleotide cyclase"/>
    <property type="match status" value="1"/>
</dbReference>
<dbReference type="Gene3D" id="1.10.3430.10">
    <property type="entry name" value="Ammonium transporter AmtB like domains"/>
    <property type="match status" value="1"/>
</dbReference>
<dbReference type="GO" id="GO:0006171">
    <property type="term" value="P:cAMP biosynthetic process"/>
    <property type="evidence" value="ECO:0007669"/>
    <property type="project" value="UniProtKB-KW"/>
</dbReference>
<feature type="transmembrane region" description="Helical" evidence="16">
    <location>
        <begin position="94"/>
        <end position="114"/>
    </location>
</feature>
<dbReference type="GO" id="GO:0005524">
    <property type="term" value="F:ATP binding"/>
    <property type="evidence" value="ECO:0007669"/>
    <property type="project" value="UniProtKB-KW"/>
</dbReference>
<keyword evidence="7" id="KW-0547">Nucleotide-binding</keyword>
<evidence type="ECO:0000256" key="4">
    <source>
        <dbReference type="ARBA" id="ARBA00022448"/>
    </source>
</evidence>
<dbReference type="InterPro" id="IPR001054">
    <property type="entry name" value="A/G_cyclase"/>
</dbReference>
<evidence type="ECO:0000256" key="11">
    <source>
        <dbReference type="ARBA" id="ARBA00022998"/>
    </source>
</evidence>
<dbReference type="RefSeq" id="WP_100757312.1">
    <property type="nucleotide sequence ID" value="NZ_NPDT01000001.1"/>
</dbReference>
<dbReference type="PROSITE" id="PS50125">
    <property type="entry name" value="GUANYLATE_CYCLASE_2"/>
    <property type="match status" value="1"/>
</dbReference>
<feature type="transmembrane region" description="Helical" evidence="16">
    <location>
        <begin position="270"/>
        <end position="296"/>
    </location>
</feature>
<dbReference type="FunFam" id="3.30.70.1230:FF:000033">
    <property type="entry name" value="Adenylate cyclase"/>
    <property type="match status" value="1"/>
</dbReference>
<sequence>MSVEKSLIDILWVLVCSGLVLIMQGGFLVLESGLTRAKNSINVAIKNVADFGVATLLFYTFGFGLMFGMSWNGIIGTNLFSPDFPAGNAWPPTFFLFQLVFCGTSATIVSGAVAERLKFQSYLIATALISGIIYPIAGHWCWGGSLSEEQHGWLAMKGFHDFAGSTLVHSVGGWVSLALLIVVGPRIGRFPENESPKQVTGSNLPMAMLGGILLWFGWMGFNGGSTLGFNEKVPGIILNTIISSGFSMTVAMLIAWVVKGFPEATAPLNGSLAGLVAITAGADCFTPTQAALIGSIAGSFVLPAEKLLERWKIDDAVGAIPVHLVGGIWGTVAVGLFGNLQLIDPKMDRLTLLGIQFLGIFSVGAFAFGLSWLVFYSLNRFSSLRVDGEEERMGLNISEHKATTELIDLFLAMDYQRKTGDLGTDVPVEPFTEVGQIAERYNLVLDKVRTTLSENEKARTEIAEAYDRVRIEQDKAEKLLLNVLPESIAQELKSKASSSALIADSYPNVSILFADIVEFTRLSASMKPESVVRILNEVFSHFDTLAEKYSLEKIKTIGDAYMAVGGLPIPNEAHPLLVAHMAWEMNEILSRFRLKKMGTKLRMRIGINTGPVVAGVIGTKKFIYDIWGDAVNLASRMESHGVAGEIQVTESTADLIRSDFALTERGKIEVKGKGLVKTYLISHRLRTPEESLPGFGYSLSAS</sequence>
<evidence type="ECO:0000256" key="6">
    <source>
        <dbReference type="ARBA" id="ARBA00022723"/>
    </source>
</evidence>
<feature type="transmembrane region" description="Helical" evidence="16">
    <location>
        <begin position="6"/>
        <end position="30"/>
    </location>
</feature>
<dbReference type="GO" id="GO:0004016">
    <property type="term" value="F:adenylate cyclase activity"/>
    <property type="evidence" value="ECO:0007669"/>
    <property type="project" value="UniProtKB-EC"/>
</dbReference>
<dbReference type="SMART" id="SM00044">
    <property type="entry name" value="CYCc"/>
    <property type="match status" value="1"/>
</dbReference>
<gene>
    <name evidence="18" type="ORF">CH371_00960</name>
</gene>
<evidence type="ECO:0000259" key="17">
    <source>
        <dbReference type="PROSITE" id="PS50125"/>
    </source>
</evidence>
<dbReference type="InterPro" id="IPR001905">
    <property type="entry name" value="Ammonium_transpt"/>
</dbReference>
<evidence type="ECO:0000256" key="13">
    <source>
        <dbReference type="ARBA" id="ARBA00023177"/>
    </source>
</evidence>
<feature type="domain" description="Guanylate cyclase" evidence="17">
    <location>
        <begin position="510"/>
        <end position="638"/>
    </location>
</feature>
<evidence type="ECO:0000256" key="14">
    <source>
        <dbReference type="ARBA" id="ARBA00023239"/>
    </source>
</evidence>
<reference evidence="18 19" key="1">
    <citation type="submission" date="2017-07" db="EMBL/GenBank/DDBJ databases">
        <title>Leptospira spp. isolated from tropical soils.</title>
        <authorList>
            <person name="Thibeaux R."/>
            <person name="Iraola G."/>
            <person name="Ferres I."/>
            <person name="Bierque E."/>
            <person name="Girault D."/>
            <person name="Soupe-Gilbert M.-E."/>
            <person name="Picardeau M."/>
            <person name="Goarant C."/>
        </authorList>
    </citation>
    <scope>NUCLEOTIDE SEQUENCE [LARGE SCALE GENOMIC DNA]</scope>
    <source>
        <strain evidence="18 19">FH2-C-A2</strain>
    </source>
</reference>
<keyword evidence="10 16" id="KW-1133">Transmembrane helix</keyword>
<evidence type="ECO:0000256" key="9">
    <source>
        <dbReference type="ARBA" id="ARBA00022842"/>
    </source>
</evidence>
<feature type="transmembrane region" description="Helical" evidence="16">
    <location>
        <begin position="204"/>
        <end position="221"/>
    </location>
</feature>
<evidence type="ECO:0000256" key="12">
    <source>
        <dbReference type="ARBA" id="ARBA00023136"/>
    </source>
</evidence>
<keyword evidence="9" id="KW-0460">Magnesium</keyword>
<dbReference type="PANTHER" id="PTHR11730">
    <property type="entry name" value="AMMONIUM TRANSPORTER"/>
    <property type="match status" value="1"/>
</dbReference>
<feature type="transmembrane region" description="Helical" evidence="16">
    <location>
        <begin position="51"/>
        <end position="74"/>
    </location>
</feature>
<evidence type="ECO:0000256" key="16">
    <source>
        <dbReference type="RuleBase" id="RU362002"/>
    </source>
</evidence>
<evidence type="ECO:0000256" key="8">
    <source>
        <dbReference type="ARBA" id="ARBA00022840"/>
    </source>
</evidence>
<feature type="transmembrane region" description="Helical" evidence="16">
    <location>
        <begin position="350"/>
        <end position="375"/>
    </location>
</feature>
<evidence type="ECO:0000256" key="10">
    <source>
        <dbReference type="ARBA" id="ARBA00022989"/>
    </source>
</evidence>
<comment type="similarity">
    <text evidence="3 16">Belongs to the ammonia transporter channel (TC 1.A.11.2) family.</text>
</comment>
<keyword evidence="5 16" id="KW-0812">Transmembrane</keyword>
<evidence type="ECO:0000256" key="5">
    <source>
        <dbReference type="ARBA" id="ARBA00022692"/>
    </source>
</evidence>
<evidence type="ECO:0000256" key="1">
    <source>
        <dbReference type="ARBA" id="ARBA00001593"/>
    </source>
</evidence>
<keyword evidence="13 16" id="KW-0924">Ammonia transport</keyword>
<comment type="caution">
    <text evidence="18">The sequence shown here is derived from an EMBL/GenBank/DDBJ whole genome shotgun (WGS) entry which is preliminary data.</text>
</comment>
<dbReference type="PROSITE" id="PS00452">
    <property type="entry name" value="GUANYLATE_CYCLASE_1"/>
    <property type="match status" value="1"/>
</dbReference>
<dbReference type="InterPro" id="IPR018297">
    <property type="entry name" value="A/G_cyclase_CS"/>
</dbReference>
<dbReference type="Pfam" id="PF00909">
    <property type="entry name" value="Ammonium_transp"/>
    <property type="match status" value="1"/>
</dbReference>
<dbReference type="NCBIfam" id="TIGR00836">
    <property type="entry name" value="amt"/>
    <property type="match status" value="1"/>
</dbReference>
<dbReference type="InterPro" id="IPR018047">
    <property type="entry name" value="Ammonium_transpt_CS"/>
</dbReference>
<dbReference type="PANTHER" id="PTHR11730:SF6">
    <property type="entry name" value="AMMONIUM TRANSPORTER"/>
    <property type="match status" value="1"/>
</dbReference>
<dbReference type="Proteomes" id="UP000231912">
    <property type="component" value="Unassembled WGS sequence"/>
</dbReference>
<feature type="transmembrane region" description="Helical" evidence="16">
    <location>
        <begin position="316"/>
        <end position="338"/>
    </location>
</feature>
<keyword evidence="8" id="KW-0067">ATP-binding</keyword>
<dbReference type="GO" id="GO:0097272">
    <property type="term" value="P:ammonium homeostasis"/>
    <property type="evidence" value="ECO:0007669"/>
    <property type="project" value="TreeGrafter"/>
</dbReference>
<dbReference type="CDD" id="cd07302">
    <property type="entry name" value="CHD"/>
    <property type="match status" value="1"/>
</dbReference>
<dbReference type="PROSITE" id="PS01219">
    <property type="entry name" value="AMMONIUM_TRANSP"/>
    <property type="match status" value="1"/>
</dbReference>
<feature type="transmembrane region" description="Helical" evidence="16">
    <location>
        <begin position="233"/>
        <end position="258"/>
    </location>
</feature>
<keyword evidence="6" id="KW-0479">Metal-binding</keyword>
<protein>
    <recommendedName>
        <fullName evidence="16">Ammonium transporter</fullName>
    </recommendedName>
</protein>
<evidence type="ECO:0000256" key="15">
    <source>
        <dbReference type="ARBA" id="ARBA00064436"/>
    </source>
</evidence>
<dbReference type="SUPFAM" id="SSF55073">
    <property type="entry name" value="Nucleotide cyclase"/>
    <property type="match status" value="1"/>
</dbReference>
<dbReference type="GO" id="GO:0008519">
    <property type="term" value="F:ammonium channel activity"/>
    <property type="evidence" value="ECO:0007669"/>
    <property type="project" value="InterPro"/>
</dbReference>
<dbReference type="InterPro" id="IPR029020">
    <property type="entry name" value="Ammonium/urea_transptr"/>
</dbReference>
<dbReference type="EMBL" id="NPDT01000001">
    <property type="protein sequence ID" value="PJZ66709.1"/>
    <property type="molecule type" value="Genomic_DNA"/>
</dbReference>
<evidence type="ECO:0000256" key="7">
    <source>
        <dbReference type="ARBA" id="ARBA00022741"/>
    </source>
</evidence>
<organism evidence="18 19">
    <name type="scientific">Leptospira wolffii</name>
    <dbReference type="NCBI Taxonomy" id="409998"/>
    <lineage>
        <taxon>Bacteria</taxon>
        <taxon>Pseudomonadati</taxon>
        <taxon>Spirochaetota</taxon>
        <taxon>Spirochaetia</taxon>
        <taxon>Leptospirales</taxon>
        <taxon>Leptospiraceae</taxon>
        <taxon>Leptospira</taxon>
    </lineage>
</organism>
<evidence type="ECO:0000256" key="3">
    <source>
        <dbReference type="ARBA" id="ARBA00005887"/>
    </source>
</evidence>
<dbReference type="GO" id="GO:0005886">
    <property type="term" value="C:plasma membrane"/>
    <property type="evidence" value="ECO:0007669"/>
    <property type="project" value="UniProtKB-SubCell"/>
</dbReference>
<comment type="catalytic activity">
    <reaction evidence="1">
        <text>ATP = 3',5'-cyclic AMP + diphosphate</text>
        <dbReference type="Rhea" id="RHEA:15389"/>
        <dbReference type="ChEBI" id="CHEBI:30616"/>
        <dbReference type="ChEBI" id="CHEBI:33019"/>
        <dbReference type="ChEBI" id="CHEBI:58165"/>
        <dbReference type="EC" id="4.6.1.1"/>
    </reaction>
</comment>
<evidence type="ECO:0000256" key="2">
    <source>
        <dbReference type="ARBA" id="ARBA00004141"/>
    </source>
</evidence>
<keyword evidence="11" id="KW-0115">cAMP biosynthesis</keyword>
<dbReference type="Pfam" id="PF00211">
    <property type="entry name" value="Guanylate_cyc"/>
    <property type="match status" value="1"/>
</dbReference>
<dbReference type="GO" id="GO:0046872">
    <property type="term" value="F:metal ion binding"/>
    <property type="evidence" value="ECO:0007669"/>
    <property type="project" value="UniProtKB-KW"/>
</dbReference>
<evidence type="ECO:0000313" key="19">
    <source>
        <dbReference type="Proteomes" id="UP000231912"/>
    </source>
</evidence>
<proteinExistence type="inferred from homology"/>
<keyword evidence="12 16" id="KW-0472">Membrane</keyword>
<dbReference type="InterPro" id="IPR029787">
    <property type="entry name" value="Nucleotide_cyclase"/>
</dbReference>
<evidence type="ECO:0000313" key="18">
    <source>
        <dbReference type="EMBL" id="PJZ66709.1"/>
    </source>
</evidence>
<feature type="transmembrane region" description="Helical" evidence="16">
    <location>
        <begin position="162"/>
        <end position="183"/>
    </location>
</feature>
<keyword evidence="4 16" id="KW-0813">Transport</keyword>
<comment type="subunit">
    <text evidence="15">Homodimer. Can also exist as monomer.</text>
</comment>